<comment type="caution">
    <text evidence="2">The sequence shown here is derived from an EMBL/GenBank/DDBJ whole genome shotgun (WGS) entry which is preliminary data.</text>
</comment>
<evidence type="ECO:0008006" key="4">
    <source>
        <dbReference type="Google" id="ProtNLM"/>
    </source>
</evidence>
<keyword evidence="3" id="KW-1185">Reference proteome</keyword>
<dbReference type="EMBL" id="JBEXRX010000080">
    <property type="protein sequence ID" value="MEU0154762.1"/>
    <property type="molecule type" value="Genomic_DNA"/>
</dbReference>
<keyword evidence="1" id="KW-1133">Transmembrane helix</keyword>
<accession>A0ABV2VPN1</accession>
<organism evidence="2 3">
    <name type="scientific">Micromonospora fulviviridis</name>
    <dbReference type="NCBI Taxonomy" id="47860"/>
    <lineage>
        <taxon>Bacteria</taxon>
        <taxon>Bacillati</taxon>
        <taxon>Actinomycetota</taxon>
        <taxon>Actinomycetes</taxon>
        <taxon>Micromonosporales</taxon>
        <taxon>Micromonosporaceae</taxon>
        <taxon>Micromonospora</taxon>
    </lineage>
</organism>
<name>A0ABV2VPN1_9ACTN</name>
<reference evidence="2 3" key="1">
    <citation type="submission" date="2024-06" db="EMBL/GenBank/DDBJ databases">
        <title>The Natural Products Discovery Center: Release of the First 8490 Sequenced Strains for Exploring Actinobacteria Biosynthetic Diversity.</title>
        <authorList>
            <person name="Kalkreuter E."/>
            <person name="Kautsar S.A."/>
            <person name="Yang D."/>
            <person name="Bader C.D."/>
            <person name="Teijaro C.N."/>
            <person name="Fluegel L."/>
            <person name="Davis C.M."/>
            <person name="Simpson J.R."/>
            <person name="Lauterbach L."/>
            <person name="Steele A.D."/>
            <person name="Gui C."/>
            <person name="Meng S."/>
            <person name="Li G."/>
            <person name="Viehrig K."/>
            <person name="Ye F."/>
            <person name="Su P."/>
            <person name="Kiefer A.F."/>
            <person name="Nichols A."/>
            <person name="Cepeda A.J."/>
            <person name="Yan W."/>
            <person name="Fan B."/>
            <person name="Jiang Y."/>
            <person name="Adhikari A."/>
            <person name="Zheng C.-J."/>
            <person name="Schuster L."/>
            <person name="Cowan T.M."/>
            <person name="Smanski M.J."/>
            <person name="Chevrette M.G."/>
            <person name="De Carvalho L.P.S."/>
            <person name="Shen B."/>
        </authorList>
    </citation>
    <scope>NUCLEOTIDE SEQUENCE [LARGE SCALE GENOMIC DNA]</scope>
    <source>
        <strain evidence="2 3">NPDC006286</strain>
    </source>
</reference>
<evidence type="ECO:0000256" key="1">
    <source>
        <dbReference type="SAM" id="Phobius"/>
    </source>
</evidence>
<sequence>MSALLAELGKQLVTRWTAALLLPGALFAAAVVLAQVLGQRHAVDQRALAAWWDGLATGPAGGSGAGLLIGAVAFLLGAAAAGLVAQSVGVLVSWTWSRTGSGPLLGRLAARRRRRWERADAAALAAERALLADPGDAALRDRTRRAIASRSAICLVEPARPTWIGDRLHATDVRVHRGYGIDLASGWPRLWLLLPDEARGELAAAQDRCGAAARLVGWGLLYAVLGVFWWPALVIGLVALPTARYRARLAVAIYAELAEAAVDLYGRDLAVQLGLPCPDRLTREIGEQVTAIVRKDDVVPRARRAGSAERSSPLP</sequence>
<keyword evidence="1" id="KW-0812">Transmembrane</keyword>
<dbReference type="Proteomes" id="UP001550348">
    <property type="component" value="Unassembled WGS sequence"/>
</dbReference>
<gene>
    <name evidence="2" type="ORF">ABZ071_23175</name>
</gene>
<protein>
    <recommendedName>
        <fullName evidence="4">Vegetative cell wall protein gp1</fullName>
    </recommendedName>
</protein>
<proteinExistence type="predicted"/>
<keyword evidence="1" id="KW-0472">Membrane</keyword>
<evidence type="ECO:0000313" key="3">
    <source>
        <dbReference type="Proteomes" id="UP001550348"/>
    </source>
</evidence>
<dbReference type="RefSeq" id="WP_355666438.1">
    <property type="nucleotide sequence ID" value="NZ_JBEXRX010000080.1"/>
</dbReference>
<evidence type="ECO:0000313" key="2">
    <source>
        <dbReference type="EMBL" id="MEU0154762.1"/>
    </source>
</evidence>
<feature type="transmembrane region" description="Helical" evidence="1">
    <location>
        <begin position="215"/>
        <end position="240"/>
    </location>
</feature>